<keyword evidence="2" id="KW-1133">Transmembrane helix</keyword>
<evidence type="ECO:0000313" key="4">
    <source>
        <dbReference type="Proteomes" id="UP000741013"/>
    </source>
</evidence>
<keyword evidence="4" id="KW-1185">Reference proteome</keyword>
<evidence type="ECO:0000313" key="3">
    <source>
        <dbReference type="EMBL" id="MBP2179506.1"/>
    </source>
</evidence>
<sequence length="656" mass="69163">MPISTSGWSTLWPVCGFLLVLCAPGLLVGVAAGLRGWRLAGLAPLLGYAVGGIFGPLLPLVGLPFNWASFLVCTLLLTAVAAATRRFRRGEVVHERVWTARAHAGVAACLLLAAGISAYAVYTGLGGINAISQGFDAPFHANGIRYIAESGDSGLFGLGSLHWYDDGLFYPNGYHLPAALVFQLTGASVPAVLNAHTMLSGGLLALSTVTMVRHFGGRAVLAGACALTTVGATMVTYGAWSSPLLPYTLAVALTPLIVVAGHRYLERPALDTGLVLAAGAVALLAIHSSALFGGLLFVVPLLVQRWRTAGRDLLALLPLLLGSAVLALPHLLGALNLAGNFTYTGWTANTTPTQAVGELLLFSHNSLDPQLLLAGAVVVGLIGFRRLGDLRWIAGSAALFGLLYLAVAISDHPLVMAIARPWWDDKFRLVAMAGLAMCVLAGHGIAEVQRVLRDLGGRFAPRVAGALAAVLVLGGFLVLSQGSYLRNNADYVALTWGNTARKPDAVVVVTPNEAAAMVELGKRAQPGEWAMNDWFDGSVWTYAIGGVRTVIAHDERAGRQADTELLTQHFAEYETNDRVRAAVDRRNLHWVLVTAKSDDANSIPRSPGLARLDGLPFLEVVYRNPDATLYRIRRGEQPEETVAAAASPGSGEPGAG</sequence>
<feature type="transmembrane region" description="Helical" evidence="2">
    <location>
        <begin position="39"/>
        <end position="58"/>
    </location>
</feature>
<dbReference type="Pfam" id="PF20176">
    <property type="entry name" value="DUF6541"/>
    <property type="match status" value="1"/>
</dbReference>
<feature type="transmembrane region" description="Helical" evidence="2">
    <location>
        <begin position="391"/>
        <end position="409"/>
    </location>
</feature>
<evidence type="ECO:0008006" key="5">
    <source>
        <dbReference type="Google" id="ProtNLM"/>
    </source>
</evidence>
<feature type="transmembrane region" description="Helical" evidence="2">
    <location>
        <begin position="191"/>
        <end position="212"/>
    </location>
</feature>
<feature type="transmembrane region" description="Helical" evidence="2">
    <location>
        <begin position="429"/>
        <end position="447"/>
    </location>
</feature>
<keyword evidence="2" id="KW-0472">Membrane</keyword>
<name>A0ABS4PJB2_9PSEU</name>
<accession>A0ABS4PJB2</accession>
<feature type="transmembrane region" description="Helical" evidence="2">
    <location>
        <begin position="104"/>
        <end position="122"/>
    </location>
</feature>
<feature type="transmembrane region" description="Helical" evidence="2">
    <location>
        <begin position="367"/>
        <end position="384"/>
    </location>
</feature>
<keyword evidence="2" id="KW-0812">Transmembrane</keyword>
<dbReference type="EMBL" id="JAGGMS010000001">
    <property type="protein sequence ID" value="MBP2179506.1"/>
    <property type="molecule type" value="Genomic_DNA"/>
</dbReference>
<feature type="transmembrane region" description="Helical" evidence="2">
    <location>
        <begin position="12"/>
        <end position="32"/>
    </location>
</feature>
<evidence type="ECO:0000256" key="2">
    <source>
        <dbReference type="SAM" id="Phobius"/>
    </source>
</evidence>
<evidence type="ECO:0000256" key="1">
    <source>
        <dbReference type="SAM" id="MobiDB-lite"/>
    </source>
</evidence>
<gene>
    <name evidence="3" type="ORF">JOM49_001032</name>
</gene>
<protein>
    <recommendedName>
        <fullName evidence="5">4-amino-4-deoxy-L-arabinose transferase</fullName>
    </recommendedName>
</protein>
<feature type="transmembrane region" description="Helical" evidence="2">
    <location>
        <begin position="64"/>
        <end position="83"/>
    </location>
</feature>
<feature type="transmembrane region" description="Helical" evidence="2">
    <location>
        <begin position="219"/>
        <end position="240"/>
    </location>
</feature>
<feature type="transmembrane region" description="Helical" evidence="2">
    <location>
        <begin position="313"/>
        <end position="332"/>
    </location>
</feature>
<comment type="caution">
    <text evidence="3">The sequence shown here is derived from an EMBL/GenBank/DDBJ whole genome shotgun (WGS) entry which is preliminary data.</text>
</comment>
<reference evidence="3 4" key="1">
    <citation type="submission" date="2021-03" db="EMBL/GenBank/DDBJ databases">
        <title>Sequencing the genomes of 1000 actinobacteria strains.</title>
        <authorList>
            <person name="Klenk H.-P."/>
        </authorList>
    </citation>
    <scope>NUCLEOTIDE SEQUENCE [LARGE SCALE GENOMIC DNA]</scope>
    <source>
        <strain evidence="3 4">DSM 45510</strain>
    </source>
</reference>
<feature type="region of interest" description="Disordered" evidence="1">
    <location>
        <begin position="635"/>
        <end position="656"/>
    </location>
</feature>
<dbReference type="RefSeq" id="WP_209663215.1">
    <property type="nucleotide sequence ID" value="NZ_JAGGMS010000001.1"/>
</dbReference>
<feature type="transmembrane region" description="Helical" evidence="2">
    <location>
        <begin position="459"/>
        <end position="479"/>
    </location>
</feature>
<proteinExistence type="predicted"/>
<feature type="transmembrane region" description="Helical" evidence="2">
    <location>
        <begin position="274"/>
        <end position="301"/>
    </location>
</feature>
<dbReference type="InterPro" id="IPR046671">
    <property type="entry name" value="DUF6541"/>
</dbReference>
<organism evidence="3 4">
    <name type="scientific">Amycolatopsis magusensis</name>
    <dbReference type="NCBI Taxonomy" id="882444"/>
    <lineage>
        <taxon>Bacteria</taxon>
        <taxon>Bacillati</taxon>
        <taxon>Actinomycetota</taxon>
        <taxon>Actinomycetes</taxon>
        <taxon>Pseudonocardiales</taxon>
        <taxon>Pseudonocardiaceae</taxon>
        <taxon>Amycolatopsis</taxon>
    </lineage>
</organism>
<dbReference type="Proteomes" id="UP000741013">
    <property type="component" value="Unassembled WGS sequence"/>
</dbReference>